<dbReference type="SMART" id="SM00490">
    <property type="entry name" value="HELICc"/>
    <property type="match status" value="1"/>
</dbReference>
<evidence type="ECO:0000256" key="7">
    <source>
        <dbReference type="RuleBase" id="RU365068"/>
    </source>
</evidence>
<keyword evidence="2 6" id="KW-0378">Hydrolase</keyword>
<evidence type="ECO:0000256" key="8">
    <source>
        <dbReference type="SAM" id="MobiDB-lite"/>
    </source>
</evidence>
<feature type="domain" description="Helicase ATP-binding" evidence="9">
    <location>
        <begin position="98"/>
        <end position="227"/>
    </location>
</feature>
<dbReference type="PROSITE" id="PS00039">
    <property type="entry name" value="DEAD_ATP_HELICASE"/>
    <property type="match status" value="1"/>
</dbReference>
<keyword evidence="12" id="KW-1185">Reference proteome</keyword>
<comment type="caution">
    <text evidence="11">The sequence shown here is derived from an EMBL/GenBank/DDBJ whole genome shotgun (WGS) entry which is preliminary data.</text>
</comment>
<dbReference type="PROSITE" id="PS51194">
    <property type="entry name" value="HELICASE_CTER"/>
    <property type="match status" value="1"/>
</dbReference>
<dbReference type="PROSITE" id="PS51192">
    <property type="entry name" value="HELICASE_ATP_BIND_1"/>
    <property type="match status" value="1"/>
</dbReference>
<dbReference type="GO" id="GO:0003724">
    <property type="term" value="F:RNA helicase activity"/>
    <property type="evidence" value="ECO:0007669"/>
    <property type="project" value="UniProtKB-EC"/>
</dbReference>
<dbReference type="InterPro" id="IPR000629">
    <property type="entry name" value="RNA-helicase_DEAD-box_CS"/>
</dbReference>
<comment type="catalytic activity">
    <reaction evidence="7">
        <text>ATP + H2O = ADP + phosphate + H(+)</text>
        <dbReference type="Rhea" id="RHEA:13065"/>
        <dbReference type="ChEBI" id="CHEBI:15377"/>
        <dbReference type="ChEBI" id="CHEBI:15378"/>
        <dbReference type="ChEBI" id="CHEBI:30616"/>
        <dbReference type="ChEBI" id="CHEBI:43474"/>
        <dbReference type="ChEBI" id="CHEBI:456216"/>
        <dbReference type="EC" id="3.6.4.13"/>
    </reaction>
</comment>
<dbReference type="CDD" id="cd18787">
    <property type="entry name" value="SF2_C_DEAD"/>
    <property type="match status" value="1"/>
</dbReference>
<dbReference type="Pfam" id="PF00270">
    <property type="entry name" value="DEAD"/>
    <property type="match status" value="1"/>
</dbReference>
<evidence type="ECO:0000256" key="2">
    <source>
        <dbReference type="ARBA" id="ARBA00022801"/>
    </source>
</evidence>
<comment type="domain">
    <text evidence="7">The Q motif is unique to and characteristic of the DEAD box family of RNA helicases and controls ATP binding and hydrolysis.</text>
</comment>
<evidence type="ECO:0000256" key="5">
    <source>
        <dbReference type="ARBA" id="ARBA00022884"/>
    </source>
</evidence>
<gene>
    <name evidence="11" type="ORF">WJX73_005803</name>
</gene>
<evidence type="ECO:0000259" key="10">
    <source>
        <dbReference type="PROSITE" id="PS51194"/>
    </source>
</evidence>
<dbReference type="AlphaFoldDB" id="A0AAW1NVC2"/>
<dbReference type="InterPro" id="IPR011545">
    <property type="entry name" value="DEAD/DEAH_box_helicase_dom"/>
</dbReference>
<comment type="similarity">
    <text evidence="6">Belongs to the DEAD box helicase family.</text>
</comment>
<dbReference type="PANTHER" id="PTHR24031">
    <property type="entry name" value="RNA HELICASE"/>
    <property type="match status" value="1"/>
</dbReference>
<dbReference type="InterPro" id="IPR001650">
    <property type="entry name" value="Helicase_C-like"/>
</dbReference>
<evidence type="ECO:0000256" key="1">
    <source>
        <dbReference type="ARBA" id="ARBA00022741"/>
    </source>
</evidence>
<comment type="function">
    <text evidence="7">RNA helicase.</text>
</comment>
<reference evidence="11 12" key="1">
    <citation type="journal article" date="2024" name="Nat. Commun.">
        <title>Phylogenomics reveals the evolutionary origins of lichenization in chlorophyte algae.</title>
        <authorList>
            <person name="Puginier C."/>
            <person name="Libourel C."/>
            <person name="Otte J."/>
            <person name="Skaloud P."/>
            <person name="Haon M."/>
            <person name="Grisel S."/>
            <person name="Petersen M."/>
            <person name="Berrin J.G."/>
            <person name="Delaux P.M."/>
            <person name="Dal Grande F."/>
            <person name="Keller J."/>
        </authorList>
    </citation>
    <scope>NUCLEOTIDE SEQUENCE [LARGE SCALE GENOMIC DNA]</scope>
    <source>
        <strain evidence="11 12">SAG 2036</strain>
    </source>
</reference>
<feature type="region of interest" description="Disordered" evidence="8">
    <location>
        <begin position="55"/>
        <end position="78"/>
    </location>
</feature>
<evidence type="ECO:0000259" key="9">
    <source>
        <dbReference type="PROSITE" id="PS51192"/>
    </source>
</evidence>
<dbReference type="GO" id="GO:0005524">
    <property type="term" value="F:ATP binding"/>
    <property type="evidence" value="ECO:0007669"/>
    <property type="project" value="UniProtKB-UniRule"/>
</dbReference>
<keyword evidence="5 7" id="KW-0694">RNA-binding</keyword>
<organism evidence="11 12">
    <name type="scientific">Symbiochloris irregularis</name>
    <dbReference type="NCBI Taxonomy" id="706552"/>
    <lineage>
        <taxon>Eukaryota</taxon>
        <taxon>Viridiplantae</taxon>
        <taxon>Chlorophyta</taxon>
        <taxon>core chlorophytes</taxon>
        <taxon>Trebouxiophyceae</taxon>
        <taxon>Trebouxiales</taxon>
        <taxon>Trebouxiaceae</taxon>
        <taxon>Symbiochloris</taxon>
    </lineage>
</organism>
<protein>
    <recommendedName>
        <fullName evidence="7">ATP-dependent RNA helicase</fullName>
        <ecNumber evidence="7">3.6.4.13</ecNumber>
    </recommendedName>
</protein>
<feature type="compositionally biased region" description="Basic residues" evidence="8">
    <location>
        <begin position="537"/>
        <end position="550"/>
    </location>
</feature>
<dbReference type="GO" id="GO:0003723">
    <property type="term" value="F:RNA binding"/>
    <property type="evidence" value="ECO:0007669"/>
    <property type="project" value="UniProtKB-UniRule"/>
</dbReference>
<evidence type="ECO:0000256" key="4">
    <source>
        <dbReference type="ARBA" id="ARBA00022840"/>
    </source>
</evidence>
<accession>A0AAW1NVC2</accession>
<feature type="domain" description="Helicase C-terminal" evidence="10">
    <location>
        <begin position="257"/>
        <end position="409"/>
    </location>
</feature>
<dbReference type="InterPro" id="IPR027417">
    <property type="entry name" value="P-loop_NTPase"/>
</dbReference>
<feature type="compositionally biased region" description="Polar residues" evidence="8">
    <location>
        <begin position="500"/>
        <end position="511"/>
    </location>
</feature>
<evidence type="ECO:0000256" key="3">
    <source>
        <dbReference type="ARBA" id="ARBA00022806"/>
    </source>
</evidence>
<dbReference type="Pfam" id="PF00271">
    <property type="entry name" value="Helicase_C"/>
    <property type="match status" value="1"/>
</dbReference>
<feature type="region of interest" description="Disordered" evidence="8">
    <location>
        <begin position="480"/>
        <end position="550"/>
    </location>
</feature>
<keyword evidence="3 6" id="KW-0347">Helicase</keyword>
<dbReference type="EC" id="3.6.4.13" evidence="7"/>
<dbReference type="SUPFAM" id="SSF52540">
    <property type="entry name" value="P-loop containing nucleoside triphosphate hydrolases"/>
    <property type="match status" value="1"/>
</dbReference>
<dbReference type="Proteomes" id="UP001465755">
    <property type="component" value="Unassembled WGS sequence"/>
</dbReference>
<evidence type="ECO:0000256" key="6">
    <source>
        <dbReference type="RuleBase" id="RU000492"/>
    </source>
</evidence>
<dbReference type="Gene3D" id="3.40.50.300">
    <property type="entry name" value="P-loop containing nucleotide triphosphate hydrolases"/>
    <property type="match status" value="2"/>
</dbReference>
<dbReference type="SMART" id="SM00487">
    <property type="entry name" value="DEXDc"/>
    <property type="match status" value="1"/>
</dbReference>
<dbReference type="EMBL" id="JALJOQ010000121">
    <property type="protein sequence ID" value="KAK9795928.1"/>
    <property type="molecule type" value="Genomic_DNA"/>
</dbReference>
<sequence length="550" mass="60261">MKGLFGWSFKPRSCFAAFESRSLLTLLRGPSQVPVYRSARQSAVLVRNFTAAAESTAPPTQAETMAPGHSKHPASTSKTTLENLTDQPFSQLQISPATKQAIAQIEAEAQQLIKFHNLSAQVVFGGTNINADVRRFKQNMPSILIATPGRLNDHLQNGKLAEAMRHLRVLVFDEADRLLDMGFRRDIDIMMKHLPSKETRQTVLFSATFPRETNELCKYALRQDLVFVDTIGEDSEQTANRVSQSSVVLPLAQQMPALYQIISDHKAVEPSHKIMVFFTTANQTAFASALFEAAGQPIMEMHSRKSQAQRTKTADRFRNAREGIMFSSDVSARGVDYPDVTLVVQVGVPSEKAQYVHRVGRTARAGKSGSAVLLLADFEAYFIRQLTDLPVKPMQLAPEAIAASQQRLDSSMPRVSESTKGKAYQAFLGFYKGQRGLKWSSAQLVEQANYYASIMGCPEPPAILAKTVGMMGLKGTPGLNIVKGKQQLPGPDSPRPAQGRGNSQAFGQSRPSAGAVQSERGSQLDQRRGGRGGASRSKGRRSGAQRRPQQ</sequence>
<name>A0AAW1NVC2_9CHLO</name>
<dbReference type="GO" id="GO:0016787">
    <property type="term" value="F:hydrolase activity"/>
    <property type="evidence" value="ECO:0007669"/>
    <property type="project" value="UniProtKB-KW"/>
</dbReference>
<dbReference type="InterPro" id="IPR014001">
    <property type="entry name" value="Helicase_ATP-bd"/>
</dbReference>
<proteinExistence type="inferred from homology"/>
<keyword evidence="1 6" id="KW-0547">Nucleotide-binding</keyword>
<evidence type="ECO:0000313" key="11">
    <source>
        <dbReference type="EMBL" id="KAK9795928.1"/>
    </source>
</evidence>
<keyword evidence="4 6" id="KW-0067">ATP-binding</keyword>
<evidence type="ECO:0000313" key="12">
    <source>
        <dbReference type="Proteomes" id="UP001465755"/>
    </source>
</evidence>